<dbReference type="PATRIC" id="fig|317659.3.peg.5712"/>
<accession>A0A0P9N267</accession>
<organism evidence="1 2">
    <name type="scientific">Pseudomonas syringae pv. coryli</name>
    <dbReference type="NCBI Taxonomy" id="317659"/>
    <lineage>
        <taxon>Bacteria</taxon>
        <taxon>Pseudomonadati</taxon>
        <taxon>Pseudomonadota</taxon>
        <taxon>Gammaproteobacteria</taxon>
        <taxon>Pseudomonadales</taxon>
        <taxon>Pseudomonadaceae</taxon>
        <taxon>Pseudomonas</taxon>
    </lineage>
</organism>
<name>A0A0P9N267_9PSED</name>
<evidence type="ECO:0000313" key="1">
    <source>
        <dbReference type="EMBL" id="KPW98713.1"/>
    </source>
</evidence>
<dbReference type="EMBL" id="LJQC01000532">
    <property type="protein sequence ID" value="KPW98713.1"/>
    <property type="molecule type" value="Genomic_DNA"/>
</dbReference>
<keyword evidence="2" id="KW-1185">Reference proteome</keyword>
<dbReference type="RefSeq" id="WP_162234410.1">
    <property type="nucleotide sequence ID" value="NZ_LJQC01000532.1"/>
</dbReference>
<sequence>MDRLLLVGDRLKTLNTLEPEHCTARAEKYFPLKTLSCEVTLTNGRTLQRKMFERCCWPNSGALAAHPAQTQVFQGS</sequence>
<protein>
    <submittedName>
        <fullName evidence="1">Uncharacterized protein</fullName>
    </submittedName>
</protein>
<evidence type="ECO:0000313" key="2">
    <source>
        <dbReference type="Proteomes" id="UP000051335"/>
    </source>
</evidence>
<dbReference type="AlphaFoldDB" id="A0A0P9N267"/>
<reference evidence="1 2" key="1">
    <citation type="submission" date="2015-09" db="EMBL/GenBank/DDBJ databases">
        <title>Genome announcement of multiple Pseudomonas syringae strains.</title>
        <authorList>
            <person name="Thakur S."/>
            <person name="Wang P.W."/>
            <person name="Gong Y."/>
            <person name="Weir B.S."/>
            <person name="Guttman D.S."/>
        </authorList>
    </citation>
    <scope>NUCLEOTIDE SEQUENCE [LARGE SCALE GENOMIC DNA]</scope>
    <source>
        <strain evidence="1 2">ICMP17001</strain>
    </source>
</reference>
<comment type="caution">
    <text evidence="1">The sequence shown here is derived from an EMBL/GenBank/DDBJ whole genome shotgun (WGS) entry which is preliminary data.</text>
</comment>
<dbReference type="Proteomes" id="UP000051335">
    <property type="component" value="Unassembled WGS sequence"/>
</dbReference>
<proteinExistence type="predicted"/>
<gene>
    <name evidence="1" type="ORF">ALO75_200201</name>
</gene>